<dbReference type="PANTHER" id="PTHR31223:SF70">
    <property type="entry name" value="LOG FAMILY PROTEIN YJL055W"/>
    <property type="match status" value="1"/>
</dbReference>
<sequence length="194" mass="20579">MATITSLCVFCGSNPGRDPAYVDAARRLGRHLAEEGITLVYGGASVGTMGTLADAALAAGGTVVGVIPRQQTGQEIAHQGLTELRVVESMHERKATMVELADGFVALPGGLGTLEEFAEVLTWSQLGIHACPTGLLNTGGYYRHFLSFLDHAVAEGFLRPADRGLVIAGEDPVSLIDALRVWEPAQERGWQPVQ</sequence>
<dbReference type="GO" id="GO:0102682">
    <property type="term" value="F:cytokinin riboside 5'-monophosphate phosphoribohydrolase activity"/>
    <property type="evidence" value="ECO:0007669"/>
    <property type="project" value="RHEA"/>
</dbReference>
<dbReference type="SUPFAM" id="SSF102405">
    <property type="entry name" value="MCP/YpsA-like"/>
    <property type="match status" value="1"/>
</dbReference>
<evidence type="ECO:0000313" key="4">
    <source>
        <dbReference type="Proteomes" id="UP000184363"/>
    </source>
</evidence>
<dbReference type="Proteomes" id="UP000184363">
    <property type="component" value="Unassembled WGS sequence"/>
</dbReference>
<organism evidence="3 4">
    <name type="scientific">Pseudonocardia thermophila</name>
    <dbReference type="NCBI Taxonomy" id="1848"/>
    <lineage>
        <taxon>Bacteria</taxon>
        <taxon>Bacillati</taxon>
        <taxon>Actinomycetota</taxon>
        <taxon>Actinomycetes</taxon>
        <taxon>Pseudonocardiales</taxon>
        <taxon>Pseudonocardiaceae</taxon>
        <taxon>Pseudonocardia</taxon>
    </lineage>
</organism>
<dbReference type="GO" id="GO:0009691">
    <property type="term" value="P:cytokinin biosynthetic process"/>
    <property type="evidence" value="ECO:0007669"/>
    <property type="project" value="UniProtKB-UniRule"/>
</dbReference>
<reference evidence="3 4" key="1">
    <citation type="submission" date="2016-11" db="EMBL/GenBank/DDBJ databases">
        <authorList>
            <person name="Jaros S."/>
            <person name="Januszkiewicz K."/>
            <person name="Wedrychowicz H."/>
        </authorList>
    </citation>
    <scope>NUCLEOTIDE SEQUENCE [LARGE SCALE GENOMIC DNA]</scope>
    <source>
        <strain evidence="3 4">DSM 43832</strain>
    </source>
</reference>
<evidence type="ECO:0000313" key="3">
    <source>
        <dbReference type="EMBL" id="SHK37015.1"/>
    </source>
</evidence>
<dbReference type="EMBL" id="FRAP01000005">
    <property type="protein sequence ID" value="SHK37015.1"/>
    <property type="molecule type" value="Genomic_DNA"/>
</dbReference>
<dbReference type="PANTHER" id="PTHR31223">
    <property type="entry name" value="LOG FAMILY PROTEIN YJL055W"/>
    <property type="match status" value="1"/>
</dbReference>
<dbReference type="Pfam" id="PF03641">
    <property type="entry name" value="Lysine_decarbox"/>
    <property type="match status" value="1"/>
</dbReference>
<dbReference type="RefSeq" id="WP_073456520.1">
    <property type="nucleotide sequence ID" value="NZ_CALGVN010000051.1"/>
</dbReference>
<comment type="catalytic activity">
    <reaction evidence="2">
        <text>N(6)-(dimethylallyl)adenosine 5'-phosphate + H2O = N(6)-dimethylallyladenine + D-ribose 5-phosphate</text>
        <dbReference type="Rhea" id="RHEA:48560"/>
        <dbReference type="ChEBI" id="CHEBI:15377"/>
        <dbReference type="ChEBI" id="CHEBI:17660"/>
        <dbReference type="ChEBI" id="CHEBI:57526"/>
        <dbReference type="ChEBI" id="CHEBI:78346"/>
        <dbReference type="EC" id="3.2.2.n1"/>
    </reaction>
</comment>
<protein>
    <recommendedName>
        <fullName evidence="2">Cytokinin riboside 5'-monophosphate phosphoribohydrolase</fullName>
        <ecNumber evidence="2">3.2.2.n1</ecNumber>
    </recommendedName>
</protein>
<evidence type="ECO:0000256" key="1">
    <source>
        <dbReference type="ARBA" id="ARBA00006763"/>
    </source>
</evidence>
<dbReference type="AlphaFoldDB" id="A0A1M6RWT7"/>
<keyword evidence="4" id="KW-1185">Reference proteome</keyword>
<keyword evidence="2" id="KW-0203">Cytokinin biosynthesis</keyword>
<dbReference type="EC" id="3.2.2.n1" evidence="2"/>
<accession>A0A1M6RWT7</accession>
<dbReference type="GO" id="GO:0005829">
    <property type="term" value="C:cytosol"/>
    <property type="evidence" value="ECO:0007669"/>
    <property type="project" value="TreeGrafter"/>
</dbReference>
<proteinExistence type="inferred from homology"/>
<keyword evidence="2" id="KW-0378">Hydrolase</keyword>
<comment type="catalytic activity">
    <reaction evidence="2">
        <text>9-ribosyl-trans-zeatin 5'-phosphate + H2O = trans-zeatin + D-ribose 5-phosphate</text>
        <dbReference type="Rhea" id="RHEA:48564"/>
        <dbReference type="ChEBI" id="CHEBI:15377"/>
        <dbReference type="ChEBI" id="CHEBI:16522"/>
        <dbReference type="ChEBI" id="CHEBI:78346"/>
        <dbReference type="ChEBI" id="CHEBI:87947"/>
        <dbReference type="EC" id="3.2.2.n1"/>
    </reaction>
</comment>
<dbReference type="InterPro" id="IPR031100">
    <property type="entry name" value="LOG_fam"/>
</dbReference>
<comment type="similarity">
    <text evidence="1 2">Belongs to the LOG family.</text>
</comment>
<gene>
    <name evidence="3" type="ORF">SAMN05443637_105204</name>
</gene>
<dbReference type="NCBIfam" id="TIGR00730">
    <property type="entry name" value="Rossman fold protein, TIGR00730 family"/>
    <property type="match status" value="1"/>
</dbReference>
<dbReference type="Gene3D" id="3.40.50.450">
    <property type="match status" value="1"/>
</dbReference>
<dbReference type="STRING" id="1848.SAMN05443637_105204"/>
<dbReference type="InterPro" id="IPR005269">
    <property type="entry name" value="LOG"/>
</dbReference>
<name>A0A1M6RWT7_PSETH</name>
<evidence type="ECO:0000256" key="2">
    <source>
        <dbReference type="RuleBase" id="RU363015"/>
    </source>
</evidence>